<dbReference type="PROSITE" id="PS50850">
    <property type="entry name" value="MFS"/>
    <property type="match status" value="1"/>
</dbReference>
<dbReference type="Proteomes" id="UP001611415">
    <property type="component" value="Unassembled WGS sequence"/>
</dbReference>
<proteinExistence type="predicted"/>
<dbReference type="EMBL" id="JBIRYO010000003">
    <property type="protein sequence ID" value="MFI2472765.1"/>
    <property type="molecule type" value="Genomic_DNA"/>
</dbReference>
<feature type="transmembrane region" description="Helical" evidence="6">
    <location>
        <begin position="285"/>
        <end position="303"/>
    </location>
</feature>
<dbReference type="InterPro" id="IPR011701">
    <property type="entry name" value="MFS"/>
</dbReference>
<dbReference type="InterPro" id="IPR020846">
    <property type="entry name" value="MFS_dom"/>
</dbReference>
<feature type="transmembrane region" description="Helical" evidence="6">
    <location>
        <begin position="79"/>
        <end position="99"/>
    </location>
</feature>
<dbReference type="InterPro" id="IPR036259">
    <property type="entry name" value="MFS_trans_sf"/>
</dbReference>
<feature type="transmembrane region" description="Helical" evidence="6">
    <location>
        <begin position="226"/>
        <end position="244"/>
    </location>
</feature>
<keyword evidence="4 6" id="KW-0472">Membrane</keyword>
<keyword evidence="3 6" id="KW-1133">Transmembrane helix</keyword>
<protein>
    <submittedName>
        <fullName evidence="8">MFS transporter</fullName>
    </submittedName>
</protein>
<name>A0ABW7WVC2_9NOCA</name>
<evidence type="ECO:0000259" key="7">
    <source>
        <dbReference type="PROSITE" id="PS50850"/>
    </source>
</evidence>
<feature type="domain" description="Major facilitator superfamily (MFS) profile" evidence="7">
    <location>
        <begin position="15"/>
        <end position="396"/>
    </location>
</feature>
<dbReference type="PANTHER" id="PTHR42910">
    <property type="entry name" value="TRANSPORTER SCO4007-RELATED"/>
    <property type="match status" value="1"/>
</dbReference>
<gene>
    <name evidence="8" type="ORF">ACH49W_05245</name>
</gene>
<evidence type="ECO:0000256" key="2">
    <source>
        <dbReference type="ARBA" id="ARBA00022692"/>
    </source>
</evidence>
<dbReference type="RefSeq" id="WP_397091261.1">
    <property type="nucleotide sequence ID" value="NZ_JBIRYO010000003.1"/>
</dbReference>
<feature type="transmembrane region" description="Helical" evidence="6">
    <location>
        <begin position="46"/>
        <end position="72"/>
    </location>
</feature>
<feature type="region of interest" description="Disordered" evidence="5">
    <location>
        <begin position="394"/>
        <end position="414"/>
    </location>
</feature>
<keyword evidence="2 6" id="KW-0812">Transmembrane</keyword>
<feature type="transmembrane region" description="Helical" evidence="6">
    <location>
        <begin position="139"/>
        <end position="159"/>
    </location>
</feature>
<feature type="transmembrane region" description="Helical" evidence="6">
    <location>
        <begin position="171"/>
        <end position="191"/>
    </location>
</feature>
<sequence length="414" mass="42218">MKTDPIQDDRGTTLRMPAVCFMALAAAFGTASIYPLQPAIGEVAGSLHASLAAVGMALACGPFGYLAGLALLVPLVDRFAPRTVVSAQFGALAVTLAVSSVAGSAWLLGLVVGLIGAGSSVGAQLSSVAGRFAEPQRQATVLGVVTAGISAGILAGRIVGGWLTDLISWRGTLFAFAVACAAIAVTSRFVLPTVTGSATMGYLATLRGLPGLHTRYRTLRLAAGRGALWFFAFCTIWAGLPVALSQPPFSYSPERIGMYAFAGLLGVVATRISGVWTDRVGARRVITSGLVLAIAAAAVLSVFLSNTVVTLICLGLFDAGLFAAQVANQSAVLAIDPAAPARFNSAYMIVYFIGGSLGTAFGAAAVGWFGWPTTTALAAMAIAIAMAITLTTSRTGSTHRPAPTSTESEKARVG</sequence>
<keyword evidence="9" id="KW-1185">Reference proteome</keyword>
<evidence type="ECO:0000313" key="8">
    <source>
        <dbReference type="EMBL" id="MFI2472765.1"/>
    </source>
</evidence>
<feature type="compositionally biased region" description="Polar residues" evidence="5">
    <location>
        <begin position="394"/>
        <end position="406"/>
    </location>
</feature>
<reference evidence="8 9" key="1">
    <citation type="submission" date="2024-10" db="EMBL/GenBank/DDBJ databases">
        <title>The Natural Products Discovery Center: Release of the First 8490 Sequenced Strains for Exploring Actinobacteria Biosynthetic Diversity.</title>
        <authorList>
            <person name="Kalkreuter E."/>
            <person name="Kautsar S.A."/>
            <person name="Yang D."/>
            <person name="Bader C.D."/>
            <person name="Teijaro C.N."/>
            <person name="Fluegel L."/>
            <person name="Davis C.M."/>
            <person name="Simpson J.R."/>
            <person name="Lauterbach L."/>
            <person name="Steele A.D."/>
            <person name="Gui C."/>
            <person name="Meng S."/>
            <person name="Li G."/>
            <person name="Viehrig K."/>
            <person name="Ye F."/>
            <person name="Su P."/>
            <person name="Kiefer A.F."/>
            <person name="Nichols A."/>
            <person name="Cepeda A.J."/>
            <person name="Yan W."/>
            <person name="Fan B."/>
            <person name="Jiang Y."/>
            <person name="Adhikari A."/>
            <person name="Zheng C.-J."/>
            <person name="Schuster L."/>
            <person name="Cowan T.M."/>
            <person name="Smanski M.J."/>
            <person name="Chevrette M.G."/>
            <person name="De Carvalho L.P.S."/>
            <person name="Shen B."/>
        </authorList>
    </citation>
    <scope>NUCLEOTIDE SEQUENCE [LARGE SCALE GENOMIC DNA]</scope>
    <source>
        <strain evidence="8 9">NPDC019275</strain>
    </source>
</reference>
<organism evidence="8 9">
    <name type="scientific">Nocardia xishanensis</name>
    <dbReference type="NCBI Taxonomy" id="238964"/>
    <lineage>
        <taxon>Bacteria</taxon>
        <taxon>Bacillati</taxon>
        <taxon>Actinomycetota</taxon>
        <taxon>Actinomycetes</taxon>
        <taxon>Mycobacteriales</taxon>
        <taxon>Nocardiaceae</taxon>
        <taxon>Nocardia</taxon>
    </lineage>
</organism>
<evidence type="ECO:0000313" key="9">
    <source>
        <dbReference type="Proteomes" id="UP001611415"/>
    </source>
</evidence>
<feature type="transmembrane region" description="Helical" evidence="6">
    <location>
        <begin position="12"/>
        <end position="34"/>
    </location>
</feature>
<evidence type="ECO:0000256" key="5">
    <source>
        <dbReference type="SAM" id="MobiDB-lite"/>
    </source>
</evidence>
<feature type="transmembrane region" description="Helical" evidence="6">
    <location>
        <begin position="256"/>
        <end position="273"/>
    </location>
</feature>
<evidence type="ECO:0000256" key="3">
    <source>
        <dbReference type="ARBA" id="ARBA00022989"/>
    </source>
</evidence>
<dbReference type="SUPFAM" id="SSF103473">
    <property type="entry name" value="MFS general substrate transporter"/>
    <property type="match status" value="1"/>
</dbReference>
<dbReference type="Gene3D" id="1.20.1250.20">
    <property type="entry name" value="MFS general substrate transporter like domains"/>
    <property type="match status" value="1"/>
</dbReference>
<feature type="transmembrane region" description="Helical" evidence="6">
    <location>
        <begin position="348"/>
        <end position="369"/>
    </location>
</feature>
<dbReference type="CDD" id="cd17324">
    <property type="entry name" value="MFS_NepI_like"/>
    <property type="match status" value="1"/>
</dbReference>
<evidence type="ECO:0000256" key="4">
    <source>
        <dbReference type="ARBA" id="ARBA00023136"/>
    </source>
</evidence>
<evidence type="ECO:0000256" key="6">
    <source>
        <dbReference type="SAM" id="Phobius"/>
    </source>
</evidence>
<comment type="caution">
    <text evidence="8">The sequence shown here is derived from an EMBL/GenBank/DDBJ whole genome shotgun (WGS) entry which is preliminary data.</text>
</comment>
<evidence type="ECO:0000256" key="1">
    <source>
        <dbReference type="ARBA" id="ARBA00004651"/>
    </source>
</evidence>
<feature type="transmembrane region" description="Helical" evidence="6">
    <location>
        <begin position="375"/>
        <end position="392"/>
    </location>
</feature>
<dbReference type="Pfam" id="PF07690">
    <property type="entry name" value="MFS_1"/>
    <property type="match status" value="1"/>
</dbReference>
<accession>A0ABW7WVC2</accession>
<feature type="transmembrane region" description="Helical" evidence="6">
    <location>
        <begin position="105"/>
        <end position="127"/>
    </location>
</feature>
<dbReference type="PANTHER" id="PTHR42910:SF1">
    <property type="entry name" value="MAJOR FACILITATOR SUPERFAMILY (MFS) PROFILE DOMAIN-CONTAINING PROTEIN"/>
    <property type="match status" value="1"/>
</dbReference>
<comment type="subcellular location">
    <subcellularLocation>
        <location evidence="1">Cell membrane</location>
        <topology evidence="1">Multi-pass membrane protein</topology>
    </subcellularLocation>
</comment>